<dbReference type="InterPro" id="IPR013762">
    <property type="entry name" value="Integrase-like_cat_sf"/>
</dbReference>
<dbReference type="InterPro" id="IPR011010">
    <property type="entry name" value="DNA_brk_join_enz"/>
</dbReference>
<proteinExistence type="predicted"/>
<dbReference type="InterPro" id="IPR021352">
    <property type="entry name" value="DUF2971"/>
</dbReference>
<evidence type="ECO:0000313" key="3">
    <source>
        <dbReference type="Proteomes" id="UP001215231"/>
    </source>
</evidence>
<dbReference type="EMBL" id="CP059693">
    <property type="protein sequence ID" value="WDE11752.1"/>
    <property type="molecule type" value="Genomic_DNA"/>
</dbReference>
<name>A0ABY7VEF6_9GAMM</name>
<dbReference type="Pfam" id="PF11185">
    <property type="entry name" value="DUF2971"/>
    <property type="match status" value="1"/>
</dbReference>
<dbReference type="RefSeq" id="WP_274051928.1">
    <property type="nucleotide sequence ID" value="NZ_CP059693.1"/>
</dbReference>
<dbReference type="Proteomes" id="UP001215231">
    <property type="component" value="Chromosome"/>
</dbReference>
<evidence type="ECO:0000256" key="1">
    <source>
        <dbReference type="ARBA" id="ARBA00023172"/>
    </source>
</evidence>
<organism evidence="2 3">
    <name type="scientific">Thalassomonas haliotis</name>
    <dbReference type="NCBI Taxonomy" id="485448"/>
    <lineage>
        <taxon>Bacteria</taxon>
        <taxon>Pseudomonadati</taxon>
        <taxon>Pseudomonadota</taxon>
        <taxon>Gammaproteobacteria</taxon>
        <taxon>Alteromonadales</taxon>
        <taxon>Colwelliaceae</taxon>
        <taxon>Thalassomonas</taxon>
    </lineage>
</organism>
<keyword evidence="1" id="KW-0233">DNA recombination</keyword>
<gene>
    <name evidence="2" type="ORF">H3N35_26765</name>
</gene>
<dbReference type="Gene3D" id="1.10.443.10">
    <property type="entry name" value="Intergrase catalytic core"/>
    <property type="match status" value="1"/>
</dbReference>
<accession>A0ABY7VEF6</accession>
<reference evidence="2 3" key="1">
    <citation type="journal article" date="2022" name="Mar. Drugs">
        <title>Bioassay-Guided Fractionation Leads to the Detection of Cholic Acid Generated by the Rare Thalassomonas sp.</title>
        <authorList>
            <person name="Pheiffer F."/>
            <person name="Schneider Y.K."/>
            <person name="Hansen E.H."/>
            <person name="Andersen J.H."/>
            <person name="Isaksson J."/>
            <person name="Busche T."/>
            <person name="R C."/>
            <person name="Kalinowski J."/>
            <person name="Zyl L.V."/>
            <person name="Trindade M."/>
        </authorList>
    </citation>
    <scope>NUCLEOTIDE SEQUENCE [LARGE SCALE GENOMIC DNA]</scope>
    <source>
        <strain evidence="2 3">A5K-61T</strain>
    </source>
</reference>
<protein>
    <submittedName>
        <fullName evidence="2">DUF2971 domain-containing protein</fullName>
    </submittedName>
</protein>
<dbReference type="SUPFAM" id="SSF56349">
    <property type="entry name" value="DNA breaking-rejoining enzymes"/>
    <property type="match status" value="1"/>
</dbReference>
<evidence type="ECO:0000313" key="2">
    <source>
        <dbReference type="EMBL" id="WDE11752.1"/>
    </source>
</evidence>
<sequence length="497" mass="57378">MVKPLTDKEVNKLILTAVNKSRFEQCDESIILFLLTSGLKISDLFELKISDVMYENGEWRDIVFLSRFGGRKHIEGILYLTNLKLKLALDNYVDFRISQRHLCTFNWKCFRGLQACSPLLLNRYGEPFSTVLSKTNHKKRTAQQNKVKRIFSGASLSDNEAQYTQRCYATFEDRLKNAGFLEEESEVIRKGSKKALESAFSDRDSIKIKKIIKGLYKNIKSGSNKKDDDIVYHYCSASSFIEIINGGAIWFSDLFKMNDPDELSRNLAICRVIANEIVSNKENFEEILNITEVGEMRVFSCSFSKKGDDLDQWRSYADDGEGFCIGFERRSLQKVLASLFQNQKIHTQNSMEYFNIEDVSYDGDISKNTVEDKFKLLWRDYNREFESQSVPNDLTEQIKSYIWKTSAIHKNSFYQYEDEVRAFVRGNLTNLSEPRILNINYRSGAYGITPYIKVPILNSICQVILGPKSRSSIEDVSYFLKSKQISPLISPSKGKYR</sequence>
<keyword evidence="3" id="KW-1185">Reference proteome</keyword>